<evidence type="ECO:0000313" key="4">
    <source>
        <dbReference type="Proteomes" id="UP000830542"/>
    </source>
</evidence>
<dbReference type="InterPro" id="IPR036390">
    <property type="entry name" value="WH_DNA-bd_sf"/>
</dbReference>
<evidence type="ECO:0000256" key="1">
    <source>
        <dbReference type="SAM" id="MobiDB-lite"/>
    </source>
</evidence>
<dbReference type="GeneID" id="71760611"/>
<keyword evidence="4" id="KW-1185">Reference proteome</keyword>
<organism evidence="2 5">
    <name type="scientific">Halococcus dombrowskii</name>
    <dbReference type="NCBI Taxonomy" id="179637"/>
    <lineage>
        <taxon>Archaea</taxon>
        <taxon>Methanobacteriati</taxon>
        <taxon>Methanobacteriota</taxon>
        <taxon>Stenosarchaea group</taxon>
        <taxon>Halobacteria</taxon>
        <taxon>Halobacteriales</taxon>
        <taxon>Halococcaceae</taxon>
        <taxon>Halococcus</taxon>
    </lineage>
</organism>
<evidence type="ECO:0000313" key="5">
    <source>
        <dbReference type="Proteomes" id="UP001500962"/>
    </source>
</evidence>
<dbReference type="AlphaFoldDB" id="A0AAV3SJN1"/>
<dbReference type="RefSeq" id="WP_004053888.1">
    <property type="nucleotide sequence ID" value="NZ_BAAADN010000062.1"/>
</dbReference>
<reference evidence="3" key="2">
    <citation type="submission" date="2022-04" db="EMBL/GenBank/DDBJ databases">
        <title>Sequencing and genomic assembly of Halococcus dombrowskii.</title>
        <authorList>
            <person name="Lim S.W."/>
            <person name="MacLea K.S."/>
        </authorList>
    </citation>
    <scope>NUCLEOTIDE SEQUENCE</scope>
    <source>
        <strain evidence="3">H4</strain>
    </source>
</reference>
<dbReference type="KEGG" id="hdo:MUK72_02145"/>
<gene>
    <name evidence="2" type="ORF">GCM10008985_32380</name>
    <name evidence="3" type="ORF">MUK72_02145</name>
</gene>
<evidence type="ECO:0000313" key="2">
    <source>
        <dbReference type="EMBL" id="GAA0473194.1"/>
    </source>
</evidence>
<reference evidence="2" key="3">
    <citation type="submission" date="2023-12" db="EMBL/GenBank/DDBJ databases">
        <authorList>
            <person name="Sun Q."/>
            <person name="Inoue M."/>
        </authorList>
    </citation>
    <scope>NUCLEOTIDE SEQUENCE</scope>
    <source>
        <strain evidence="2">JCM 12289</strain>
    </source>
</reference>
<reference evidence="2" key="1">
    <citation type="journal article" date="2014" name="Int. J. Syst. Evol. Microbiol.">
        <title>Complete genome sequence of Corynebacterium casei LMG S-19264T (=DSM 44701T), isolated from a smear-ripened cheese.</title>
        <authorList>
            <consortium name="US DOE Joint Genome Institute (JGI-PGF)"/>
            <person name="Walter F."/>
            <person name="Albersmeier A."/>
            <person name="Kalinowski J."/>
            <person name="Ruckert C."/>
        </authorList>
    </citation>
    <scope>NUCLEOTIDE SEQUENCE</scope>
    <source>
        <strain evidence="2">JCM 12289</strain>
    </source>
</reference>
<sequence>MPIDIAAFEHDDRLGEPSIGERVITYLAANDDKAFTRGEIAAAIDAAPNAVGSALTRLKNRDLVRHRERYWAITDDQERLRAAEGLHDLLETLAVDDEEPFDREAWLANATPVGNQSGESRSDGE</sequence>
<feature type="region of interest" description="Disordered" evidence="1">
    <location>
        <begin position="106"/>
        <end position="125"/>
    </location>
</feature>
<dbReference type="SUPFAM" id="SSF46785">
    <property type="entry name" value="Winged helix' DNA-binding domain"/>
    <property type="match status" value="1"/>
</dbReference>
<evidence type="ECO:0000313" key="3">
    <source>
        <dbReference type="EMBL" id="UOO95521.1"/>
    </source>
</evidence>
<proteinExistence type="predicted"/>
<dbReference type="Proteomes" id="UP000830542">
    <property type="component" value="Chromosome"/>
</dbReference>
<name>A0AAV3SJN1_HALDO</name>
<dbReference type="EMBL" id="BAAADN010000062">
    <property type="protein sequence ID" value="GAA0473194.1"/>
    <property type="molecule type" value="Genomic_DNA"/>
</dbReference>
<dbReference type="EMBL" id="CP095005">
    <property type="protein sequence ID" value="UOO95521.1"/>
    <property type="molecule type" value="Genomic_DNA"/>
</dbReference>
<dbReference type="Proteomes" id="UP001500962">
    <property type="component" value="Unassembled WGS sequence"/>
</dbReference>
<accession>A0AAV3SJN1</accession>
<protein>
    <submittedName>
        <fullName evidence="2">Helix-turn-helix domain-containing protein</fullName>
    </submittedName>
</protein>